<feature type="non-terminal residue" evidence="3">
    <location>
        <position position="250"/>
    </location>
</feature>
<evidence type="ECO:0000259" key="1">
    <source>
        <dbReference type="Pfam" id="PF03732"/>
    </source>
</evidence>
<gene>
    <name evidence="3" type="primary">LOC105119733</name>
</gene>
<dbReference type="KEGG" id="peu:105119733"/>
<evidence type="ECO:0000313" key="3">
    <source>
        <dbReference type="RefSeq" id="XP_011016207.1"/>
    </source>
</evidence>
<feature type="domain" description="Retrotransposon gag" evidence="1">
    <location>
        <begin position="99"/>
        <end position="181"/>
    </location>
</feature>
<dbReference type="AlphaFoldDB" id="A0AAJ6XF41"/>
<dbReference type="GeneID" id="105119733"/>
<dbReference type="RefSeq" id="XP_011016207.1">
    <property type="nucleotide sequence ID" value="XM_011017905.1"/>
</dbReference>
<proteinExistence type="predicted"/>
<dbReference type="PANTHER" id="PTHR33223">
    <property type="entry name" value="CCHC-TYPE DOMAIN-CONTAINING PROTEIN"/>
    <property type="match status" value="1"/>
</dbReference>
<keyword evidence="2" id="KW-1185">Reference proteome</keyword>
<protein>
    <submittedName>
        <fullName evidence="3">Uncharacterized protein LOC105119733</fullName>
    </submittedName>
</protein>
<reference evidence="3" key="1">
    <citation type="submission" date="2025-08" db="UniProtKB">
        <authorList>
            <consortium name="RefSeq"/>
        </authorList>
    </citation>
    <scope>IDENTIFICATION</scope>
</reference>
<dbReference type="InterPro" id="IPR005162">
    <property type="entry name" value="Retrotrans_gag_dom"/>
</dbReference>
<dbReference type="Pfam" id="PF03732">
    <property type="entry name" value="Retrotrans_gag"/>
    <property type="match status" value="1"/>
</dbReference>
<sequence length="250" mass="29304">MPVVNLIIDDSHRMKFSKHVDYDKLIALEERLRAVEGADLYDPVHSAEMYLVPNVAIPKEFRVLEFIKYIRTECPITHFKSYCNNMAEVVNDEKLLIHFFQDSLSGSALSWYTRLDTTKIRKWKDLIKAFMEQYKLNMKVALDKSRLLVIKKSNKETVREYALRWHKKASHVQPSLLEKEMVTLFSKTFKSPYFKHLVGSSAQHFYDAITIVERIEQAIRMGRMLEPIEKKGFIGKKKDSEVNHVEGGYK</sequence>
<dbReference type="Proteomes" id="UP000694918">
    <property type="component" value="Unplaced"/>
</dbReference>
<accession>A0AAJ6XF41</accession>
<evidence type="ECO:0000313" key="2">
    <source>
        <dbReference type="Proteomes" id="UP000694918"/>
    </source>
</evidence>
<name>A0AAJ6XF41_POPEU</name>
<organism evidence="2 3">
    <name type="scientific">Populus euphratica</name>
    <name type="common">Euphrates poplar</name>
    <dbReference type="NCBI Taxonomy" id="75702"/>
    <lineage>
        <taxon>Eukaryota</taxon>
        <taxon>Viridiplantae</taxon>
        <taxon>Streptophyta</taxon>
        <taxon>Embryophyta</taxon>
        <taxon>Tracheophyta</taxon>
        <taxon>Spermatophyta</taxon>
        <taxon>Magnoliopsida</taxon>
        <taxon>eudicotyledons</taxon>
        <taxon>Gunneridae</taxon>
        <taxon>Pentapetalae</taxon>
        <taxon>rosids</taxon>
        <taxon>fabids</taxon>
        <taxon>Malpighiales</taxon>
        <taxon>Salicaceae</taxon>
        <taxon>Saliceae</taxon>
        <taxon>Populus</taxon>
    </lineage>
</organism>
<dbReference type="PANTHER" id="PTHR33223:SF8">
    <property type="entry name" value="OS04G0172440 PROTEIN"/>
    <property type="match status" value="1"/>
</dbReference>